<sequence>MIDEEWAAVPRSIKLIVCGAAVVFSYGTVVHAVAIADRGLDAYERYPMWLALYFTLLVVFDAVAALLLLLGRRIGLVLGCAVLATDAAANGYANYVFDPGSGGAAGRVFQAFITVLAIGLLTTAPRVWPWLR</sequence>
<keyword evidence="1" id="KW-0472">Membrane</keyword>
<evidence type="ECO:0000313" key="3">
    <source>
        <dbReference type="Proteomes" id="UP000549971"/>
    </source>
</evidence>
<keyword evidence="1" id="KW-0812">Transmembrane</keyword>
<evidence type="ECO:0008006" key="4">
    <source>
        <dbReference type="Google" id="ProtNLM"/>
    </source>
</evidence>
<feature type="transmembrane region" description="Helical" evidence="1">
    <location>
        <begin position="12"/>
        <end position="36"/>
    </location>
</feature>
<gene>
    <name evidence="2" type="ORF">HDA39_004993</name>
</gene>
<proteinExistence type="predicted"/>
<dbReference type="EMBL" id="JACHMY010000001">
    <property type="protein sequence ID" value="MBB5838259.1"/>
    <property type="molecule type" value="Genomic_DNA"/>
</dbReference>
<dbReference type="RefSeq" id="WP_184798913.1">
    <property type="nucleotide sequence ID" value="NZ_JACHMY010000001.1"/>
</dbReference>
<keyword evidence="3" id="KW-1185">Reference proteome</keyword>
<keyword evidence="1" id="KW-1133">Transmembrane helix</keyword>
<comment type="caution">
    <text evidence="2">The sequence shown here is derived from an EMBL/GenBank/DDBJ whole genome shotgun (WGS) entry which is preliminary data.</text>
</comment>
<evidence type="ECO:0000313" key="2">
    <source>
        <dbReference type="EMBL" id="MBB5838259.1"/>
    </source>
</evidence>
<feature type="transmembrane region" description="Helical" evidence="1">
    <location>
        <begin position="48"/>
        <end position="69"/>
    </location>
</feature>
<dbReference type="Proteomes" id="UP000549971">
    <property type="component" value="Unassembled WGS sequence"/>
</dbReference>
<reference evidence="2 3" key="1">
    <citation type="submission" date="2020-08" db="EMBL/GenBank/DDBJ databases">
        <title>Sequencing the genomes of 1000 actinobacteria strains.</title>
        <authorList>
            <person name="Klenk H.-P."/>
        </authorList>
    </citation>
    <scope>NUCLEOTIDE SEQUENCE [LARGE SCALE GENOMIC DNA]</scope>
    <source>
        <strain evidence="2 3">DSM 28967</strain>
    </source>
</reference>
<protein>
    <recommendedName>
        <fullName evidence="4">DoxX family protein</fullName>
    </recommendedName>
</protein>
<name>A0A7W9MVX3_9ACTN</name>
<evidence type="ECO:0000256" key="1">
    <source>
        <dbReference type="SAM" id="Phobius"/>
    </source>
</evidence>
<dbReference type="AlphaFoldDB" id="A0A7W9MVX3"/>
<organism evidence="2 3">
    <name type="scientific">Kribbella italica</name>
    <dbReference type="NCBI Taxonomy" id="1540520"/>
    <lineage>
        <taxon>Bacteria</taxon>
        <taxon>Bacillati</taxon>
        <taxon>Actinomycetota</taxon>
        <taxon>Actinomycetes</taxon>
        <taxon>Propionibacteriales</taxon>
        <taxon>Kribbellaceae</taxon>
        <taxon>Kribbella</taxon>
    </lineage>
</organism>
<feature type="transmembrane region" description="Helical" evidence="1">
    <location>
        <begin position="76"/>
        <end position="97"/>
    </location>
</feature>
<accession>A0A7W9MVX3</accession>
<feature type="transmembrane region" description="Helical" evidence="1">
    <location>
        <begin position="109"/>
        <end position="128"/>
    </location>
</feature>